<name>A0A0M3RAE2_9BACI</name>
<evidence type="ECO:0000313" key="2">
    <source>
        <dbReference type="Proteomes" id="UP000067625"/>
    </source>
</evidence>
<proteinExistence type="predicted"/>
<dbReference type="GO" id="GO:0016740">
    <property type="term" value="F:transferase activity"/>
    <property type="evidence" value="ECO:0007669"/>
    <property type="project" value="UniProtKB-KW"/>
</dbReference>
<dbReference type="STRING" id="1441095.AM592_16710"/>
<keyword evidence="2" id="KW-1185">Reference proteome</keyword>
<reference evidence="1 2" key="2">
    <citation type="journal article" date="2016" name="Int. J. Syst. Evol. Microbiol.">
        <title>Bacillus gobiensis sp. nov., isolated from a soil sample.</title>
        <authorList>
            <person name="Liu B."/>
            <person name="Liu G.H."/>
            <person name="Cetin S."/>
            <person name="Schumann P."/>
            <person name="Pan Z.Z."/>
            <person name="Chen Q.Q."/>
        </authorList>
    </citation>
    <scope>NUCLEOTIDE SEQUENCE [LARGE SCALE GENOMIC DNA]</scope>
    <source>
        <strain evidence="1 2">FJAT-4402</strain>
    </source>
</reference>
<dbReference type="Pfam" id="PF13238">
    <property type="entry name" value="AAA_18"/>
    <property type="match status" value="1"/>
</dbReference>
<evidence type="ECO:0000313" key="1">
    <source>
        <dbReference type="EMBL" id="ALC83032.1"/>
    </source>
</evidence>
<dbReference type="AlphaFoldDB" id="A0A0M3RAE2"/>
<keyword evidence="1" id="KW-0808">Transferase</keyword>
<protein>
    <submittedName>
        <fullName evidence="1">Phosphotransferase</fullName>
    </submittedName>
</protein>
<accession>A0A0M3RAE2</accession>
<dbReference type="Gene3D" id="3.40.50.300">
    <property type="entry name" value="P-loop containing nucleotide triphosphate hydrolases"/>
    <property type="match status" value="1"/>
</dbReference>
<dbReference type="Proteomes" id="UP000067625">
    <property type="component" value="Chromosome"/>
</dbReference>
<organism evidence="1 2">
    <name type="scientific">Bacillus gobiensis</name>
    <dbReference type="NCBI Taxonomy" id="1441095"/>
    <lineage>
        <taxon>Bacteria</taxon>
        <taxon>Bacillati</taxon>
        <taxon>Bacillota</taxon>
        <taxon>Bacilli</taxon>
        <taxon>Bacillales</taxon>
        <taxon>Bacillaceae</taxon>
        <taxon>Bacillus</taxon>
    </lineage>
</organism>
<dbReference type="OrthoDB" id="9811893at2"/>
<gene>
    <name evidence="1" type="ORF">AM592_16710</name>
</gene>
<dbReference type="RefSeq" id="WP_053604860.1">
    <property type="nucleotide sequence ID" value="NZ_CP012600.1"/>
</dbReference>
<sequence>MTNNNNEITSESKNERGIFLITGIMAAGKSTIAQLLSERLEKSVHVRGDLFRKMIVNGGVGMSDTPSIEALEQLRLRYKLAAKVSDEYYQSGFNVVLQDVIIGPMLQDIVEYIQHRPLYVIVLTPRPEIVAAREASRPKKGYGAMDISSLESVLQSETPRIGMWIDSSNLTPEETVDEILRRVFTEAKIQ</sequence>
<dbReference type="PATRIC" id="fig|1441095.3.peg.3702"/>
<dbReference type="InterPro" id="IPR027417">
    <property type="entry name" value="P-loop_NTPase"/>
</dbReference>
<dbReference type="EMBL" id="CP012600">
    <property type="protein sequence ID" value="ALC83032.1"/>
    <property type="molecule type" value="Genomic_DNA"/>
</dbReference>
<dbReference type="SUPFAM" id="SSF52540">
    <property type="entry name" value="P-loop containing nucleoside triphosphate hydrolases"/>
    <property type="match status" value="1"/>
</dbReference>
<reference evidence="2" key="1">
    <citation type="submission" date="2015-08" db="EMBL/GenBank/DDBJ databases">
        <title>Genome sequencing project for genomic taxonomy and phylogenomics of Bacillus-like bacteria.</title>
        <authorList>
            <person name="Liu B."/>
            <person name="Wang J."/>
            <person name="Zhu Y."/>
            <person name="Liu G."/>
            <person name="Chen Q."/>
            <person name="Chen Z."/>
            <person name="Lan J."/>
            <person name="Che J."/>
            <person name="Ge C."/>
            <person name="Shi H."/>
            <person name="Pan Z."/>
            <person name="Liu X."/>
        </authorList>
    </citation>
    <scope>NUCLEOTIDE SEQUENCE [LARGE SCALE GENOMIC DNA]</scope>
    <source>
        <strain evidence="2">FJAT-4402</strain>
    </source>
</reference>